<name>A0A9N9GAY0_9GLOM</name>
<accession>A0A9N9GAY0</accession>
<dbReference type="GO" id="GO:0044877">
    <property type="term" value="F:protein-containing complex binding"/>
    <property type="evidence" value="ECO:0007669"/>
    <property type="project" value="TreeGrafter"/>
</dbReference>
<dbReference type="InterPro" id="IPR051207">
    <property type="entry name" value="ComplexI_NDUFA9_subunit"/>
</dbReference>
<gene>
    <name evidence="1" type="ORF">POCULU_LOCUS6892</name>
</gene>
<proteinExistence type="predicted"/>
<dbReference type="EMBL" id="CAJVPJ010001393">
    <property type="protein sequence ID" value="CAG8589383.1"/>
    <property type="molecule type" value="Genomic_DNA"/>
</dbReference>
<reference evidence="1" key="1">
    <citation type="submission" date="2021-06" db="EMBL/GenBank/DDBJ databases">
        <authorList>
            <person name="Kallberg Y."/>
            <person name="Tangrot J."/>
            <person name="Rosling A."/>
        </authorList>
    </citation>
    <scope>NUCLEOTIDE SEQUENCE</scope>
    <source>
        <strain evidence="1">IA702</strain>
    </source>
</reference>
<dbReference type="AlphaFoldDB" id="A0A9N9GAY0"/>
<dbReference type="PANTHER" id="PTHR12126">
    <property type="entry name" value="NADH-UBIQUINONE OXIDOREDUCTASE 39 KDA SUBUNIT-RELATED"/>
    <property type="match status" value="1"/>
</dbReference>
<dbReference type="Proteomes" id="UP000789572">
    <property type="component" value="Unassembled WGS sequence"/>
</dbReference>
<organism evidence="1 2">
    <name type="scientific">Paraglomus occultum</name>
    <dbReference type="NCBI Taxonomy" id="144539"/>
    <lineage>
        <taxon>Eukaryota</taxon>
        <taxon>Fungi</taxon>
        <taxon>Fungi incertae sedis</taxon>
        <taxon>Mucoromycota</taxon>
        <taxon>Glomeromycotina</taxon>
        <taxon>Glomeromycetes</taxon>
        <taxon>Paraglomerales</taxon>
        <taxon>Paraglomeraceae</taxon>
        <taxon>Paraglomus</taxon>
    </lineage>
</organism>
<protein>
    <submittedName>
        <fullName evidence="1">783_t:CDS:1</fullName>
    </submittedName>
</protein>
<feature type="non-terminal residue" evidence="1">
    <location>
        <position position="1"/>
    </location>
</feature>
<dbReference type="InterPro" id="IPR036291">
    <property type="entry name" value="NAD(P)-bd_dom_sf"/>
</dbReference>
<keyword evidence="2" id="KW-1185">Reference proteome</keyword>
<dbReference type="SUPFAM" id="SSF51735">
    <property type="entry name" value="NAD(P)-binding Rossmann-fold domains"/>
    <property type="match status" value="1"/>
</dbReference>
<dbReference type="OrthoDB" id="276721at2759"/>
<evidence type="ECO:0000313" key="1">
    <source>
        <dbReference type="EMBL" id="CAG8589383.1"/>
    </source>
</evidence>
<comment type="caution">
    <text evidence="1">The sequence shown here is derived from an EMBL/GenBank/DDBJ whole genome shotgun (WGS) entry which is preliminary data.</text>
</comment>
<dbReference type="Gene3D" id="3.40.50.720">
    <property type="entry name" value="NAD(P)-binding Rossmann-like Domain"/>
    <property type="match status" value="1"/>
</dbReference>
<evidence type="ECO:0000313" key="2">
    <source>
        <dbReference type="Proteomes" id="UP000789572"/>
    </source>
</evidence>
<sequence>TFGLTKPIGHWPSRRGLLPKETTPWEQKVTWLKGNCLNPSTYSDLLKDCTSVVHTVGTLLENPDYKKVVQSKSVVEAFGNLRISCKNQNPFKRDANEANNYEKINRDTAIAVANEAARHGSVKSFIYISATDVFPFIDSKYISTKREAEFVLLSKPEFKTVILRPGFIYSDMRMFSLPIAGMLAVSSNISKVIPLPLLPSVPPLHVDTVAEAAIESIVNQEANGIYNVHEITKLADGVV</sequence>
<dbReference type="GO" id="GO:0005739">
    <property type="term" value="C:mitochondrion"/>
    <property type="evidence" value="ECO:0007669"/>
    <property type="project" value="TreeGrafter"/>
</dbReference>
<dbReference type="PANTHER" id="PTHR12126:SF16">
    <property type="entry name" value="MIOREX COMPLEX COMPONENT 2"/>
    <property type="match status" value="1"/>
</dbReference>